<proteinExistence type="predicted"/>
<reference evidence="3" key="1">
    <citation type="submission" date="2022-09" db="EMBL/GenBank/DDBJ databases">
        <title>Rhodovastum sp. nov. RN2-1 isolated from soil in Seongnam, South Korea.</title>
        <authorList>
            <person name="Le N.T."/>
        </authorList>
    </citation>
    <scope>NUCLEOTIDE SEQUENCE</scope>
    <source>
        <strain evidence="3">RN2-1</strain>
    </source>
</reference>
<evidence type="ECO:0000259" key="2">
    <source>
        <dbReference type="Pfam" id="PF17930"/>
    </source>
</evidence>
<gene>
    <name evidence="3" type="primary">lpxI</name>
    <name evidence="3" type="ORF">OL599_11700</name>
</gene>
<comment type="caution">
    <text evidence="3">The sequence shown here is derived from an EMBL/GenBank/DDBJ whole genome shotgun (WGS) entry which is preliminary data.</text>
</comment>
<accession>A0AA42CHU4</accession>
<dbReference type="Gene3D" id="3.40.140.80">
    <property type="match status" value="1"/>
</dbReference>
<evidence type="ECO:0000313" key="4">
    <source>
        <dbReference type="Proteomes" id="UP001165679"/>
    </source>
</evidence>
<dbReference type="Proteomes" id="UP001165679">
    <property type="component" value="Unassembled WGS sequence"/>
</dbReference>
<dbReference type="Gene3D" id="3.40.50.20">
    <property type="match status" value="1"/>
</dbReference>
<sequence>MSDRPALGILAGGGQIPGRIAAAARAAGRPVFIIGLEGFAEASVLAPYPHAMARIGAAARILDLLRGHGCKDIVLIGPVRRPSLLDLRPDALATKLLARVGRVAFAGDDGLLAAVVRVLGDEGFNVLGAHEILAEVLGPPGLLSVAAPDAQAMADIERGVAVVRALGAVDVGQACVVQQGLVLCVEAIEGTDAMLARAASLRRSGVGGVMVKLVKPGQDRRADLPTIGPMTITGAAAAGLRGVAFEAGGTILAEREATIAAANESGLFLLGLDPNQPASGGV</sequence>
<dbReference type="InterPro" id="IPR010415">
    <property type="entry name" value="LpxI_C"/>
</dbReference>
<keyword evidence="4" id="KW-1185">Reference proteome</keyword>
<reference evidence="3" key="2">
    <citation type="submission" date="2022-10" db="EMBL/GenBank/DDBJ databases">
        <authorList>
            <person name="Trinh H.N."/>
        </authorList>
    </citation>
    <scope>NUCLEOTIDE SEQUENCE</scope>
    <source>
        <strain evidence="3">RN2-1</strain>
    </source>
</reference>
<dbReference type="InterPro" id="IPR043167">
    <property type="entry name" value="LpxI_C_sf"/>
</dbReference>
<feature type="domain" description="LpxI C-terminal" evidence="1">
    <location>
        <begin position="140"/>
        <end position="269"/>
    </location>
</feature>
<evidence type="ECO:0000259" key="1">
    <source>
        <dbReference type="Pfam" id="PF06230"/>
    </source>
</evidence>
<dbReference type="AlphaFoldDB" id="A0AA42CHU4"/>
<dbReference type="EC" id="3.6.1.54" evidence="3"/>
<evidence type="ECO:0000313" key="3">
    <source>
        <dbReference type="EMBL" id="MCW3475235.1"/>
    </source>
</evidence>
<dbReference type="InterPro" id="IPR053174">
    <property type="entry name" value="LpxI"/>
</dbReference>
<protein>
    <submittedName>
        <fullName evidence="3">UDP-2,3-diacylglucosamine diphosphatase LpxI</fullName>
        <ecNumber evidence="3">3.6.1.54</ecNumber>
    </submittedName>
</protein>
<dbReference type="RefSeq" id="WP_264713928.1">
    <property type="nucleotide sequence ID" value="NZ_JAPDNT010000007.1"/>
</dbReference>
<dbReference type="PANTHER" id="PTHR39962">
    <property type="entry name" value="BLL4848 PROTEIN"/>
    <property type="match status" value="1"/>
</dbReference>
<dbReference type="Pfam" id="PF17930">
    <property type="entry name" value="LpxI_N"/>
    <property type="match status" value="1"/>
</dbReference>
<dbReference type="GO" id="GO:0016787">
    <property type="term" value="F:hydrolase activity"/>
    <property type="evidence" value="ECO:0007669"/>
    <property type="project" value="UniProtKB-KW"/>
</dbReference>
<organism evidence="3 4">
    <name type="scientific">Limobrevibacterium gyesilva</name>
    <dbReference type="NCBI Taxonomy" id="2991712"/>
    <lineage>
        <taxon>Bacteria</taxon>
        <taxon>Pseudomonadati</taxon>
        <taxon>Pseudomonadota</taxon>
        <taxon>Alphaproteobacteria</taxon>
        <taxon>Acetobacterales</taxon>
        <taxon>Acetobacteraceae</taxon>
        <taxon>Limobrevibacterium</taxon>
    </lineage>
</organism>
<feature type="domain" description="LpxI N-terminal" evidence="2">
    <location>
        <begin position="7"/>
        <end position="135"/>
    </location>
</feature>
<dbReference type="PANTHER" id="PTHR39962:SF1">
    <property type="entry name" value="LPXI FAMILY PROTEIN"/>
    <property type="match status" value="1"/>
</dbReference>
<dbReference type="InterPro" id="IPR041255">
    <property type="entry name" value="LpxI_N"/>
</dbReference>
<dbReference type="EMBL" id="JAPDNT010000007">
    <property type="protein sequence ID" value="MCW3475235.1"/>
    <property type="molecule type" value="Genomic_DNA"/>
</dbReference>
<keyword evidence="3" id="KW-0378">Hydrolase</keyword>
<name>A0AA42CHU4_9PROT</name>
<dbReference type="Pfam" id="PF06230">
    <property type="entry name" value="LpxI_C"/>
    <property type="match status" value="1"/>
</dbReference>